<keyword evidence="3" id="KW-0813">Transport</keyword>
<dbReference type="FunFam" id="3.40.50.300:FF:000335">
    <property type="entry name" value="ATP binding cassette subfamily A member 5"/>
    <property type="match status" value="1"/>
</dbReference>
<dbReference type="InterPro" id="IPR003593">
    <property type="entry name" value="AAA+_ATPase"/>
</dbReference>
<feature type="transmembrane region" description="Helical" evidence="10">
    <location>
        <begin position="891"/>
        <end position="910"/>
    </location>
</feature>
<dbReference type="GO" id="GO:0016887">
    <property type="term" value="F:ATP hydrolysis activity"/>
    <property type="evidence" value="ECO:0007669"/>
    <property type="project" value="InterPro"/>
</dbReference>
<organism evidence="12 13">
    <name type="scientific">Paramecium octaurelia</name>
    <dbReference type="NCBI Taxonomy" id="43137"/>
    <lineage>
        <taxon>Eukaryota</taxon>
        <taxon>Sar</taxon>
        <taxon>Alveolata</taxon>
        <taxon>Ciliophora</taxon>
        <taxon>Intramacronucleata</taxon>
        <taxon>Oligohymenophorea</taxon>
        <taxon>Peniculida</taxon>
        <taxon>Parameciidae</taxon>
        <taxon>Paramecium</taxon>
    </lineage>
</organism>
<keyword evidence="5" id="KW-0677">Repeat</keyword>
<dbReference type="InterPro" id="IPR026082">
    <property type="entry name" value="ABCA"/>
</dbReference>
<dbReference type="GO" id="GO:0005524">
    <property type="term" value="F:ATP binding"/>
    <property type="evidence" value="ECO:0007669"/>
    <property type="project" value="UniProtKB-KW"/>
</dbReference>
<feature type="transmembrane region" description="Helical" evidence="10">
    <location>
        <begin position="205"/>
        <end position="223"/>
    </location>
</feature>
<feature type="domain" description="ABC transporter" evidence="11">
    <location>
        <begin position="991"/>
        <end position="1223"/>
    </location>
</feature>
<comment type="subcellular location">
    <subcellularLocation>
        <location evidence="1">Membrane</location>
        <topology evidence="1">Multi-pass membrane protein</topology>
    </subcellularLocation>
</comment>
<comment type="similarity">
    <text evidence="2">Belongs to the ABC transporter superfamily. ABCA family.</text>
</comment>
<dbReference type="OMA" id="PIAMNLV"/>
<evidence type="ECO:0000256" key="6">
    <source>
        <dbReference type="ARBA" id="ARBA00022741"/>
    </source>
</evidence>
<feature type="transmembrane region" description="Helical" evidence="10">
    <location>
        <begin position="180"/>
        <end position="200"/>
    </location>
</feature>
<protein>
    <recommendedName>
        <fullName evidence="11">ABC transporter domain-containing protein</fullName>
    </recommendedName>
</protein>
<feature type="transmembrane region" description="Helical" evidence="10">
    <location>
        <begin position="836"/>
        <end position="856"/>
    </location>
</feature>
<dbReference type="InterPro" id="IPR003439">
    <property type="entry name" value="ABC_transporter-like_ATP-bd"/>
</dbReference>
<keyword evidence="4 10" id="KW-0812">Transmembrane</keyword>
<evidence type="ECO:0000256" key="10">
    <source>
        <dbReference type="SAM" id="Phobius"/>
    </source>
</evidence>
<feature type="domain" description="ABC transporter" evidence="11">
    <location>
        <begin position="335"/>
        <end position="563"/>
    </location>
</feature>
<evidence type="ECO:0000259" key="11">
    <source>
        <dbReference type="PROSITE" id="PS50893"/>
    </source>
</evidence>
<evidence type="ECO:0000256" key="1">
    <source>
        <dbReference type="ARBA" id="ARBA00004141"/>
    </source>
</evidence>
<feature type="transmembrane region" description="Helical" evidence="10">
    <location>
        <begin position="243"/>
        <end position="262"/>
    </location>
</feature>
<dbReference type="InterPro" id="IPR013525">
    <property type="entry name" value="ABC2_TM"/>
</dbReference>
<evidence type="ECO:0000256" key="5">
    <source>
        <dbReference type="ARBA" id="ARBA00022737"/>
    </source>
</evidence>
<dbReference type="GO" id="GO:0016020">
    <property type="term" value="C:membrane"/>
    <property type="evidence" value="ECO:0007669"/>
    <property type="project" value="UniProtKB-SubCell"/>
</dbReference>
<dbReference type="GO" id="GO:0005319">
    <property type="term" value="F:lipid transporter activity"/>
    <property type="evidence" value="ECO:0007669"/>
    <property type="project" value="TreeGrafter"/>
</dbReference>
<feature type="transmembrane region" description="Helical" evidence="10">
    <location>
        <begin position="30"/>
        <end position="52"/>
    </location>
</feature>
<evidence type="ECO:0000256" key="3">
    <source>
        <dbReference type="ARBA" id="ARBA00022448"/>
    </source>
</evidence>
<dbReference type="InterPro" id="IPR017871">
    <property type="entry name" value="ABC_transporter-like_CS"/>
</dbReference>
<evidence type="ECO:0000313" key="12">
    <source>
        <dbReference type="EMBL" id="CAD8198291.1"/>
    </source>
</evidence>
<keyword evidence="6" id="KW-0547">Nucleotide-binding</keyword>
<keyword evidence="8 10" id="KW-1133">Transmembrane helix</keyword>
<dbReference type="Pfam" id="PF12698">
    <property type="entry name" value="ABC2_membrane_3"/>
    <property type="match status" value="2"/>
</dbReference>
<dbReference type="FunFam" id="3.40.50.300:FF:000298">
    <property type="entry name" value="ATP-binding cassette sub-family A member 12"/>
    <property type="match status" value="1"/>
</dbReference>
<dbReference type="PANTHER" id="PTHR19229:SF36">
    <property type="entry name" value="ATP-BINDING CASSETTE SUB-FAMILY A MEMBER 2"/>
    <property type="match status" value="1"/>
</dbReference>
<keyword evidence="7" id="KW-0067">ATP-binding</keyword>
<sequence length="1349" mass="152966">MTTSIWQQATVVFQKNFSIYYQERQFRQEFFVALLVFIILLVGKETSSPALLQIGAEFLPMTLLISSRYIVTAMISEKSDRQKEIQKIMGLKQSAYQLGWLLFNLARIMAVSIFFLALVVPTGCFGPQSITYTYGSIDIEIQFFNTIQQIGSYLLYAIGLTAQQYFLTTLFDQPKNGADLSMLLNIFGSLCSALLSIPYFQKHSWIVILFGIIFPSFLFDTYPYNQVLGTINKGTTPPIGIPLYFGLQGAEILFYGLLYLYLEQVLPNEYGTNKHPLFFIGKNYQIQGEDVSNQYELTNMNKPIIGTRQSEIQEDNSSAIYHEVFDNPKQVKRAISIKNVKKSFNELMAVNGVTLQIYDSQILCLLGHNGAGKTTLISILTGLIKRDSGAIAYYGTDTDFDVIRNYLGFCPQKDALYDSLTCDQHLQYYGKIKGIDEKELQMEIDQIINKCDLLNDRTKLAKQLSGGTRRKLSLAISLIGQSKVVFLDEPTSGMDPISRQKIWEILIQVKNEGRCLVLTTHHLDEAEVLSERLAIMAKGRLLTVGSVEFIKMNFGIGYHLSLYDKTNNPQVWSEKSKKIVNVVQQFIPQAKLNSQTSQDSMIFQVPFKQKEKFLPLFEQLERDPSIQVNLMMNTLEEAFINIGMDEESFLDKASGKQTTNEDSKINIDITDEFNKIIPPECLSRPPQYNFGLQLWACFLKKHYTMTAKRYMMCLFMPSFFAIVAPIVTKITYNAIEPTLDDNVNKNVVFGEIALIDTYVYILMGASMASSQIGSAPVEEREKKQKYALNVMGCRTLPYWLGYYFYDITVCIFLLILFIIAVNICGVEAINNGNVYGLVFCCYLAYLPLSYILSWLFTSFLSAVRSLVFIQLFGFFMIASVIYIVSIKVEGVLWILSFLCPSLATFSGFVAVYNQIAKDNNVTDGDIFENVYPFVFMIIMLLQACLYFYITYLIDNRELLGAQSGGVLSLNQDDDVIQEEKRVEVQECQDRVIARKISKTYANGFQAVKGTSFGVEPGQIFGLLGPNGAGKSTTFNMITSKLKPSTGTILLEHQEVKKGLGDVYQNVGICPQFDSLYDIVNVRKHLQIWAYLKGLRGEDVNQTIEYFMKVMQLTAYENTLASKLSGGNKRKLCVALALMGGTNMQFFDEPSSGVDPIARRFLWNAIQQGVKLRQSSVILTTHTMDEAESLCNKIAIQVNGRFACLGSVQHLRQKFGDGYRVVIEPINNLQDNNATMLQLISKDYQKNRPNIIQEITKHFGNIYIMDDVHSGKIICKFPLAGFQFHQTFHFFQEKLQKELQLIKDFQISQPNLEQIFMQFAAQQTIEEVVQKQESQNRCHVVALCGNDEDD</sequence>
<dbReference type="PANTHER" id="PTHR19229">
    <property type="entry name" value="ATP-BINDING CASSETTE TRANSPORTER SUBFAMILY A ABCA"/>
    <property type="match status" value="1"/>
</dbReference>
<dbReference type="OrthoDB" id="10255969at2759"/>
<keyword evidence="9 10" id="KW-0472">Membrane</keyword>
<comment type="caution">
    <text evidence="12">The sequence shown here is derived from an EMBL/GenBank/DDBJ whole genome shotgun (WGS) entry which is preliminary data.</text>
</comment>
<feature type="transmembrane region" description="Helical" evidence="10">
    <location>
        <begin position="862"/>
        <end position="884"/>
    </location>
</feature>
<evidence type="ECO:0000256" key="9">
    <source>
        <dbReference type="ARBA" id="ARBA00023136"/>
    </source>
</evidence>
<reference evidence="12" key="1">
    <citation type="submission" date="2021-01" db="EMBL/GenBank/DDBJ databases">
        <authorList>
            <consortium name="Genoscope - CEA"/>
            <person name="William W."/>
        </authorList>
    </citation>
    <scope>NUCLEOTIDE SEQUENCE</scope>
</reference>
<name>A0A8S1XBV2_PAROT</name>
<keyword evidence="13" id="KW-1185">Reference proteome</keyword>
<dbReference type="PROSITE" id="PS50893">
    <property type="entry name" value="ABC_TRANSPORTER_2"/>
    <property type="match status" value="2"/>
</dbReference>
<dbReference type="PROSITE" id="PS00211">
    <property type="entry name" value="ABC_TRANSPORTER_1"/>
    <property type="match status" value="1"/>
</dbReference>
<evidence type="ECO:0000256" key="7">
    <source>
        <dbReference type="ARBA" id="ARBA00022840"/>
    </source>
</evidence>
<evidence type="ECO:0000256" key="8">
    <source>
        <dbReference type="ARBA" id="ARBA00022989"/>
    </source>
</evidence>
<gene>
    <name evidence="12" type="ORF">POCTA_138.1.T1160140</name>
</gene>
<dbReference type="GO" id="GO:0140359">
    <property type="term" value="F:ABC-type transporter activity"/>
    <property type="evidence" value="ECO:0007669"/>
    <property type="project" value="InterPro"/>
</dbReference>
<evidence type="ECO:0000256" key="2">
    <source>
        <dbReference type="ARBA" id="ARBA00008869"/>
    </source>
</evidence>
<dbReference type="EMBL" id="CAJJDP010000116">
    <property type="protein sequence ID" value="CAD8198291.1"/>
    <property type="molecule type" value="Genomic_DNA"/>
</dbReference>
<dbReference type="CDD" id="cd03263">
    <property type="entry name" value="ABC_subfamily_A"/>
    <property type="match status" value="2"/>
</dbReference>
<dbReference type="Proteomes" id="UP000683925">
    <property type="component" value="Unassembled WGS sequence"/>
</dbReference>
<dbReference type="SMART" id="SM00382">
    <property type="entry name" value="AAA"/>
    <property type="match status" value="2"/>
</dbReference>
<feature type="transmembrane region" description="Helical" evidence="10">
    <location>
        <begin position="98"/>
        <end position="120"/>
    </location>
</feature>
<feature type="transmembrane region" description="Helical" evidence="10">
    <location>
        <begin position="710"/>
        <end position="727"/>
    </location>
</feature>
<accession>A0A8S1XBV2</accession>
<dbReference type="Pfam" id="PF00005">
    <property type="entry name" value="ABC_tran"/>
    <property type="match status" value="2"/>
</dbReference>
<feature type="transmembrane region" description="Helical" evidence="10">
    <location>
        <begin position="930"/>
        <end position="949"/>
    </location>
</feature>
<evidence type="ECO:0000313" key="13">
    <source>
        <dbReference type="Proteomes" id="UP000683925"/>
    </source>
</evidence>
<proteinExistence type="inferred from homology"/>
<evidence type="ECO:0000256" key="4">
    <source>
        <dbReference type="ARBA" id="ARBA00022692"/>
    </source>
</evidence>